<reference evidence="2" key="2">
    <citation type="submission" date="2025-08" db="UniProtKB">
        <authorList>
            <consortium name="Ensembl"/>
        </authorList>
    </citation>
    <scope>IDENTIFICATION</scope>
</reference>
<name>W5MQA9_LEPOC</name>
<keyword evidence="1" id="KW-0802">TPR repeat</keyword>
<dbReference type="AlphaFoldDB" id="W5MQA9"/>
<dbReference type="InterPro" id="IPR011990">
    <property type="entry name" value="TPR-like_helical_dom_sf"/>
</dbReference>
<dbReference type="PANTHER" id="PTHR16253:SF0">
    <property type="entry name" value="TETRATRICOPEPTIDE REPEAT PROTEIN 22"/>
    <property type="match status" value="1"/>
</dbReference>
<dbReference type="OMA" id="HHRALAW"/>
<evidence type="ECO:0000256" key="1">
    <source>
        <dbReference type="PROSITE-ProRule" id="PRU00339"/>
    </source>
</evidence>
<dbReference type="Ensembl" id="ENSLOCT00000010583.1">
    <property type="protein sequence ID" value="ENSLOCP00000010568.1"/>
    <property type="gene ID" value="ENSLOCG00000008687.1"/>
</dbReference>
<dbReference type="PROSITE" id="PS50005">
    <property type="entry name" value="TPR"/>
    <property type="match status" value="1"/>
</dbReference>
<dbReference type="FunCoup" id="W5MQA9">
    <property type="interactions" value="1236"/>
</dbReference>
<evidence type="ECO:0000313" key="2">
    <source>
        <dbReference type="Ensembl" id="ENSLOCP00000010568.1"/>
    </source>
</evidence>
<dbReference type="SMART" id="SM00028">
    <property type="entry name" value="TPR"/>
    <property type="match status" value="4"/>
</dbReference>
<dbReference type="SUPFAM" id="SSF48452">
    <property type="entry name" value="TPR-like"/>
    <property type="match status" value="2"/>
</dbReference>
<reference evidence="2" key="3">
    <citation type="submission" date="2025-09" db="UniProtKB">
        <authorList>
            <consortium name="Ensembl"/>
        </authorList>
    </citation>
    <scope>IDENTIFICATION</scope>
</reference>
<feature type="repeat" description="TPR" evidence="1">
    <location>
        <begin position="433"/>
        <end position="466"/>
    </location>
</feature>
<keyword evidence="3" id="KW-1185">Reference proteome</keyword>
<proteinExistence type="predicted"/>
<dbReference type="EMBL" id="AHAT01032221">
    <property type="status" value="NOT_ANNOTATED_CDS"/>
    <property type="molecule type" value="Genomic_DNA"/>
</dbReference>
<organism evidence="2 3">
    <name type="scientific">Lepisosteus oculatus</name>
    <name type="common">Spotted gar</name>
    <dbReference type="NCBI Taxonomy" id="7918"/>
    <lineage>
        <taxon>Eukaryota</taxon>
        <taxon>Metazoa</taxon>
        <taxon>Chordata</taxon>
        <taxon>Craniata</taxon>
        <taxon>Vertebrata</taxon>
        <taxon>Euteleostomi</taxon>
        <taxon>Actinopterygii</taxon>
        <taxon>Neopterygii</taxon>
        <taxon>Holostei</taxon>
        <taxon>Semionotiformes</taxon>
        <taxon>Lepisosteidae</taxon>
        <taxon>Lepisosteus</taxon>
    </lineage>
</organism>
<dbReference type="EMBL" id="AHAT01032222">
    <property type="status" value="NOT_ANNOTATED_CDS"/>
    <property type="molecule type" value="Genomic_DNA"/>
</dbReference>
<accession>W5MQA9</accession>
<protein>
    <submittedName>
        <fullName evidence="2">Tetratricopeptide repeat domain 22</fullName>
    </submittedName>
</protein>
<dbReference type="GeneTree" id="ENSGT00390000007658"/>
<dbReference type="InParanoid" id="W5MQA9"/>
<dbReference type="InterPro" id="IPR042342">
    <property type="entry name" value="TTC22"/>
</dbReference>
<dbReference type="eggNOG" id="ENOG502QPNX">
    <property type="taxonomic scope" value="Eukaryota"/>
</dbReference>
<dbReference type="Gene3D" id="1.25.40.10">
    <property type="entry name" value="Tetratricopeptide repeat domain"/>
    <property type="match status" value="2"/>
</dbReference>
<dbReference type="HOGENOM" id="CLU_034944_1_0_1"/>
<dbReference type="PANTHER" id="PTHR16253">
    <property type="entry name" value="TETRATRICOPEPTIDE REPEAT PROTEIN 22"/>
    <property type="match status" value="1"/>
</dbReference>
<reference evidence="3" key="1">
    <citation type="submission" date="2011-12" db="EMBL/GenBank/DDBJ databases">
        <title>The Draft Genome of Lepisosteus oculatus.</title>
        <authorList>
            <consortium name="The Broad Institute Genome Assembly &amp; Analysis Group"/>
            <consortium name="Computational R&amp;D Group"/>
            <consortium name="and Sequencing Platform"/>
            <person name="Di Palma F."/>
            <person name="Alfoldi J."/>
            <person name="Johnson J."/>
            <person name="Berlin A."/>
            <person name="Gnerre S."/>
            <person name="Jaffe D."/>
            <person name="MacCallum I."/>
            <person name="Young S."/>
            <person name="Walker B.J."/>
            <person name="Lander E.S."/>
            <person name="Lindblad-Toh K."/>
        </authorList>
    </citation>
    <scope>NUCLEOTIDE SEQUENCE [LARGE SCALE GENOMIC DNA]</scope>
</reference>
<sequence length="569" mass="64139">TMEDSASQEDIETLIDGMEYIPGHFHLDLNLNCEPQGPAELRSRDTRLKRDSLLAELGAEAKSQQHAVQNLLGLLAFHLDELKQAEEIFRSICEGDPANLNAWTNLGYVYDRLKKEAKGAECVEKVSALMGIETGDTVQEDTRLLVARCLAEQAYAHPYDVDLNGEEEHRERLTAAIGLYNKAIGYGSKEIPIEEKRCWYFKMATMYIRLDGMLKDKEESAFHRLTYFNKAVKLLHETIKSDNLHYKALAWCYMGIMLERQEEFYTVPMAVHDCGYSGSDPLSCYGMAIKIAESNAFILNRLAKVFFHLGKHEMATGICNMALDVLPDADLNWQAYCTRAKIHLTTYVQGLEAAKRGLAGVPDRQNLVAAKVDLDKVLNLCPCLRMHLEMGQVYYYMGVDAMQETLLVDEEAINSSLVCLARALECDLGDMLPEVQLLRGKCLLLKGEEQNAAECFKRSMELEPQGSADTQNLRCLLETLLALFTQSSSQPVPAIAQLETWVRRAEERYSRETVQSELQVLCRVHTAEVAELCRAMISTGRLDLVRVLLQTVLPSKHGKRRQLARSLSV</sequence>
<dbReference type="InterPro" id="IPR019734">
    <property type="entry name" value="TPR_rpt"/>
</dbReference>
<evidence type="ECO:0000313" key="3">
    <source>
        <dbReference type="Proteomes" id="UP000018468"/>
    </source>
</evidence>
<dbReference type="Bgee" id="ENSLOCG00000008687">
    <property type="expression patterns" value="Expressed in pharyngeal gill and 4 other cell types or tissues"/>
</dbReference>
<dbReference type="Proteomes" id="UP000018468">
    <property type="component" value="Linkage group LG10"/>
</dbReference>